<feature type="region of interest" description="Disordered" evidence="2">
    <location>
        <begin position="190"/>
        <end position="212"/>
    </location>
</feature>
<keyword evidence="4" id="KW-1185">Reference proteome</keyword>
<gene>
    <name evidence="3" type="ORF">PLOB_00031437</name>
</gene>
<evidence type="ECO:0000256" key="2">
    <source>
        <dbReference type="SAM" id="MobiDB-lite"/>
    </source>
</evidence>
<feature type="compositionally biased region" description="Basic and acidic residues" evidence="2">
    <location>
        <begin position="190"/>
        <end position="202"/>
    </location>
</feature>
<proteinExistence type="predicted"/>
<evidence type="ECO:0000256" key="1">
    <source>
        <dbReference type="SAM" id="Coils"/>
    </source>
</evidence>
<evidence type="ECO:0000313" key="4">
    <source>
        <dbReference type="Proteomes" id="UP001159405"/>
    </source>
</evidence>
<name>A0ABN8NXJ6_9CNID</name>
<comment type="caution">
    <text evidence="3">The sequence shown here is derived from an EMBL/GenBank/DDBJ whole genome shotgun (WGS) entry which is preliminary data.</text>
</comment>
<accession>A0ABN8NXJ6</accession>
<feature type="compositionally biased region" description="Polar residues" evidence="2">
    <location>
        <begin position="57"/>
        <end position="66"/>
    </location>
</feature>
<keyword evidence="1" id="KW-0175">Coiled coil</keyword>
<feature type="compositionally biased region" description="Polar residues" evidence="2">
    <location>
        <begin position="203"/>
        <end position="212"/>
    </location>
</feature>
<evidence type="ECO:0000313" key="3">
    <source>
        <dbReference type="EMBL" id="CAH3124863.1"/>
    </source>
</evidence>
<dbReference type="Proteomes" id="UP001159405">
    <property type="component" value="Unassembled WGS sequence"/>
</dbReference>
<feature type="non-terminal residue" evidence="3">
    <location>
        <position position="1"/>
    </location>
</feature>
<feature type="region of interest" description="Disordered" evidence="2">
    <location>
        <begin position="29"/>
        <end position="71"/>
    </location>
</feature>
<feature type="coiled-coil region" evidence="1">
    <location>
        <begin position="148"/>
        <end position="182"/>
    </location>
</feature>
<protein>
    <submittedName>
        <fullName evidence="3">Uncharacterized protein</fullName>
    </submittedName>
</protein>
<reference evidence="3 4" key="1">
    <citation type="submission" date="2022-05" db="EMBL/GenBank/DDBJ databases">
        <authorList>
            <consortium name="Genoscope - CEA"/>
            <person name="William W."/>
        </authorList>
    </citation>
    <scope>NUCLEOTIDE SEQUENCE [LARGE SCALE GENOMIC DNA]</scope>
</reference>
<dbReference type="EMBL" id="CALNXK010000040">
    <property type="protein sequence ID" value="CAH3124863.1"/>
    <property type="molecule type" value="Genomic_DNA"/>
</dbReference>
<organism evidence="3 4">
    <name type="scientific">Porites lobata</name>
    <dbReference type="NCBI Taxonomy" id="104759"/>
    <lineage>
        <taxon>Eukaryota</taxon>
        <taxon>Metazoa</taxon>
        <taxon>Cnidaria</taxon>
        <taxon>Anthozoa</taxon>
        <taxon>Hexacorallia</taxon>
        <taxon>Scleractinia</taxon>
        <taxon>Fungiina</taxon>
        <taxon>Poritidae</taxon>
        <taxon>Porites</taxon>
    </lineage>
</organism>
<sequence>GVVLLIQDHPVNFLIYQVSSQVIMDCGEDSKDRGSYVTEDGEQCGIESGKSQETDDVPNQSVSSHSTSDDAEELLGACAASGQERIERSQYNLCDEEMKTSLFGTSTNVQTESTPWPSQATIQDATTEATDDRSFMSAVVGDSISDSCLGLDQHVAEARANREQLQREREEREQFGRELERKGLLIREQRVRQRMDQKERVEPQQQEAHTADSQYTYSGVVPTENCENCGKCTCVCVTEEQPQLQNHQCESEDCSVCLGRSCERREGEFVEARRGSITQEQNTRAAFSQQYGQYSRAAPAENCEICSRCTCVCITEEQPQLQNHQCETEDCSVCLGRSTERREREFVEARRESAQEQNICAAFSQQYGQYSTAAPTHNCWICCRYVDCQLPESHQECEPFECCICLGLLDPDIDCYTLPCLHQLHVECAIELLRNDQ</sequence>